<proteinExistence type="predicted"/>
<reference evidence="1 2" key="1">
    <citation type="journal article" date="2022" name="Allergy">
        <title>Genome assembly and annotation of Periplaneta americana reveal a comprehensive cockroach allergen profile.</title>
        <authorList>
            <person name="Wang L."/>
            <person name="Xiong Q."/>
            <person name="Saelim N."/>
            <person name="Wang L."/>
            <person name="Nong W."/>
            <person name="Wan A.T."/>
            <person name="Shi M."/>
            <person name="Liu X."/>
            <person name="Cao Q."/>
            <person name="Hui J.H.L."/>
            <person name="Sookrung N."/>
            <person name="Leung T.F."/>
            <person name="Tungtrongchitr A."/>
            <person name="Tsui S.K.W."/>
        </authorList>
    </citation>
    <scope>NUCLEOTIDE SEQUENCE [LARGE SCALE GENOMIC DNA]</scope>
    <source>
        <strain evidence="1">PWHHKU_190912</strain>
    </source>
</reference>
<name>A0ABQ8SQ92_PERAM</name>
<comment type="caution">
    <text evidence="1">The sequence shown here is derived from an EMBL/GenBank/DDBJ whole genome shotgun (WGS) entry which is preliminary data.</text>
</comment>
<dbReference type="EMBL" id="JAJSOF020000023">
    <property type="protein sequence ID" value="KAJ4436359.1"/>
    <property type="molecule type" value="Genomic_DNA"/>
</dbReference>
<evidence type="ECO:0000313" key="2">
    <source>
        <dbReference type="Proteomes" id="UP001148838"/>
    </source>
</evidence>
<dbReference type="Proteomes" id="UP001148838">
    <property type="component" value="Unassembled WGS sequence"/>
</dbReference>
<evidence type="ECO:0000313" key="1">
    <source>
        <dbReference type="EMBL" id="KAJ4436359.1"/>
    </source>
</evidence>
<organism evidence="1 2">
    <name type="scientific">Periplaneta americana</name>
    <name type="common">American cockroach</name>
    <name type="synonym">Blatta americana</name>
    <dbReference type="NCBI Taxonomy" id="6978"/>
    <lineage>
        <taxon>Eukaryota</taxon>
        <taxon>Metazoa</taxon>
        <taxon>Ecdysozoa</taxon>
        <taxon>Arthropoda</taxon>
        <taxon>Hexapoda</taxon>
        <taxon>Insecta</taxon>
        <taxon>Pterygota</taxon>
        <taxon>Neoptera</taxon>
        <taxon>Polyneoptera</taxon>
        <taxon>Dictyoptera</taxon>
        <taxon>Blattodea</taxon>
        <taxon>Blattoidea</taxon>
        <taxon>Blattidae</taxon>
        <taxon>Blattinae</taxon>
        <taxon>Periplaneta</taxon>
    </lineage>
</organism>
<protein>
    <submittedName>
        <fullName evidence="1">Uncharacterized protein</fullName>
    </submittedName>
</protein>
<gene>
    <name evidence="1" type="ORF">ANN_18991</name>
</gene>
<sequence length="256" mass="29285">MSSTIPGFRKRFQSKNKVLASFDLVENSIPEIFNQEEDTSGSGSRIVGEKETEMEAEVLRYIADWIANKHSETHPNLGLRTETEETDHSSYCLVSWIRSLSCDGLIELTSKWLDFEKEMKKRCCSYHGPEVRKGVGVMKNLFFFLICASDPSVSSDLVTTFVKATSYIQIERLSQEYRKEENEQLRTQFYSLLALAFVLEDDILEAFDLLIENVDDLLSDEVAVIDRDIERLQSGFSLAKKKRKCLRVAQIGGRLD</sequence>
<accession>A0ABQ8SQ92</accession>
<keyword evidence="2" id="KW-1185">Reference proteome</keyword>